<dbReference type="EMBL" id="JACRTB010000030">
    <property type="protein sequence ID" value="MBC8577413.1"/>
    <property type="molecule type" value="Genomic_DNA"/>
</dbReference>
<dbReference type="Proteomes" id="UP000658131">
    <property type="component" value="Unassembled WGS sequence"/>
</dbReference>
<comment type="caution">
    <text evidence="1">The sequence shown here is derived from an EMBL/GenBank/DDBJ whole genome shotgun (WGS) entry which is preliminary data.</text>
</comment>
<sequence length="289" mass="32873">MINEWEEFCAYTGTVSYTASKKSDTTYLGRFTFATILEFEGMARILTILARGYLFHDKNGAVVPGDPCDRIAYARRALCAWCSAPEKGKTAPKDEWQFRTDFSELRAEFPELVNADGTGWFLRHVLAVADFTLTHPEKVRSTSLKNAEIIRAKFAAAWRNKVMQYQIPIFSTQTKGAWTLRFDDVLADALELGLLRREEPELPAEIREKIEAVLPKEVPARVVCTLIAYYLANKQDDCEWVVLPVTNFDAYFGDTSFSKKQLPKIPAEIVERSNSFGVSRFRVSPEYLP</sequence>
<keyword evidence="2" id="KW-1185">Reference proteome</keyword>
<name>A0ABR7NLX8_9FIRM</name>
<dbReference type="RefSeq" id="WP_262400818.1">
    <property type="nucleotide sequence ID" value="NZ_JACRTB010000030.1"/>
</dbReference>
<organism evidence="1 2">
    <name type="scientific">Yanshouia hominis</name>
    <dbReference type="NCBI Taxonomy" id="2763673"/>
    <lineage>
        <taxon>Bacteria</taxon>
        <taxon>Bacillati</taxon>
        <taxon>Bacillota</taxon>
        <taxon>Clostridia</taxon>
        <taxon>Eubacteriales</taxon>
        <taxon>Oscillospiraceae</taxon>
        <taxon>Yanshouia</taxon>
    </lineage>
</organism>
<protein>
    <submittedName>
        <fullName evidence="1">Uncharacterized protein</fullName>
    </submittedName>
</protein>
<proteinExistence type="predicted"/>
<reference evidence="1 2" key="1">
    <citation type="submission" date="2020-08" db="EMBL/GenBank/DDBJ databases">
        <title>Genome public.</title>
        <authorList>
            <person name="Liu C."/>
            <person name="Sun Q."/>
        </authorList>
    </citation>
    <scope>NUCLEOTIDE SEQUENCE [LARGE SCALE GENOMIC DNA]</scope>
    <source>
        <strain evidence="1 2">BX1</strain>
    </source>
</reference>
<accession>A0ABR7NLX8</accession>
<gene>
    <name evidence="1" type="ORF">H8717_13480</name>
</gene>
<evidence type="ECO:0000313" key="1">
    <source>
        <dbReference type="EMBL" id="MBC8577413.1"/>
    </source>
</evidence>
<evidence type="ECO:0000313" key="2">
    <source>
        <dbReference type="Proteomes" id="UP000658131"/>
    </source>
</evidence>